<organism evidence="25 26">
    <name type="scientific">Momordica charantia</name>
    <name type="common">Bitter gourd</name>
    <name type="synonym">Balsam pear</name>
    <dbReference type="NCBI Taxonomy" id="3673"/>
    <lineage>
        <taxon>Eukaryota</taxon>
        <taxon>Viridiplantae</taxon>
        <taxon>Streptophyta</taxon>
        <taxon>Embryophyta</taxon>
        <taxon>Tracheophyta</taxon>
        <taxon>Spermatophyta</taxon>
        <taxon>Magnoliopsida</taxon>
        <taxon>eudicotyledons</taxon>
        <taxon>Gunneridae</taxon>
        <taxon>Pentapetalae</taxon>
        <taxon>rosids</taxon>
        <taxon>fabids</taxon>
        <taxon>Cucurbitales</taxon>
        <taxon>Cucurbitaceae</taxon>
        <taxon>Momordiceae</taxon>
        <taxon>Momordica</taxon>
    </lineage>
</organism>
<keyword evidence="14 21" id="KW-0067">ATP-binding</keyword>
<comment type="subcellular location">
    <subcellularLocation>
        <location evidence="1">Cell membrane</location>
        <topology evidence="1">Single-pass type I membrane protein</topology>
    </subcellularLocation>
</comment>
<sequence length="906" mass="99854">MVSMENPPQLPLFILAYFLLLLTASCSVLRRNETDRLALLAFRAEITRDPEWVVASWNDSLHFCQWWGVTCGRKHERVTRLELQSLQLSGSISPYIGNLSFLKVLDLRFNSFSGHIPLEVGHLFRLEILNLQSNSFSGKIPRNISGCSNLSRLSLGSNTLVGKLPTELGLLSKLMILSLSNNSLVGEILPSLGNLSSLEVFTITINNFQGSIPESFGQLRRLNTLYLGANKLSGQVPVSIYNITSLKNLSFPVNQLQGSLPQNLAHLLPNVEMLRLHTNQLHGPIPISISNASKLSIFSVSNNQFTGKVPVLANLYSLQDLGLSNNVFTNDDLSFLSPLVNYTNLETLQISDNNFGGILPEYISNFSTKLAKMTIARNQIRGKIPREIGNLINLEALGMETNQLTGTIPGSIGKLQKLQSLFLNGNRLVGAIPPSIGNLTMLIRLNLRENNLEGSIPPSIGQCQQLLEMSLALNNLNGSIPKEVFVTSLFAFDWYENHLIGPIPMEVSKLVNLNYMNISKNKLSGELPNSLGSCIRLETLALSGNMIRGTTPQSLSSLRGIQILDLSQNNLSGEIPEYFESFQVLEYLNLSFNNFDGELPMQGVFKNASKFSVTGNLRLCGGIPELKLSSCKSNQPKKLSPKLKLFVIIAGAIIGLISMLAFAALFWLRKKRSMLPPSLLQPSSLQLSYNDLFKATNGFAPSNLIGKGGFGSVYRGILDPDEMVVAVKVFNLQYRGSFKSFMAECEALRNIRHRNLVKSLTVCSSIDFQGNDFMALVYEFMVNGSLEDWLYPVDGSHQGLNLMQRLNIAIEVASALEYLHNQCHIKIVHCDLKPSNILLDGDMTAHIGDFGLARIIHEASEHLSLEQTSSIGLRGSIGYTAPEYGMGGKASTDGDMYSYGILLLEM</sequence>
<feature type="signal peptide" evidence="23">
    <location>
        <begin position="1"/>
        <end position="26"/>
    </location>
</feature>
<keyword evidence="9 22" id="KW-0812">Transmembrane</keyword>
<evidence type="ECO:0000313" key="26">
    <source>
        <dbReference type="RefSeq" id="XP_022156901.1"/>
    </source>
</evidence>
<dbReference type="EC" id="2.7.11.1" evidence="4"/>
<dbReference type="PROSITE" id="PS00108">
    <property type="entry name" value="PROTEIN_KINASE_ST"/>
    <property type="match status" value="1"/>
</dbReference>
<dbReference type="PANTHER" id="PTHR27000:SF777">
    <property type="entry name" value="PROTEIN KINASE DOMAIN-CONTAINING PROTEIN"/>
    <property type="match status" value="1"/>
</dbReference>
<keyword evidence="8" id="KW-0808">Transferase</keyword>
<evidence type="ECO:0000313" key="25">
    <source>
        <dbReference type="Proteomes" id="UP000504603"/>
    </source>
</evidence>
<dbReference type="InterPro" id="IPR032675">
    <property type="entry name" value="LRR_dom_sf"/>
</dbReference>
<evidence type="ECO:0000256" key="21">
    <source>
        <dbReference type="PROSITE-ProRule" id="PRU10141"/>
    </source>
</evidence>
<evidence type="ECO:0000256" key="3">
    <source>
        <dbReference type="ARBA" id="ARBA00009592"/>
    </source>
</evidence>
<keyword evidence="17" id="KW-0675">Receptor</keyword>
<dbReference type="InterPro" id="IPR008271">
    <property type="entry name" value="Ser/Thr_kinase_AS"/>
</dbReference>
<dbReference type="SMART" id="SM00220">
    <property type="entry name" value="S_TKc"/>
    <property type="match status" value="1"/>
</dbReference>
<feature type="binding site" evidence="21">
    <location>
        <position position="728"/>
    </location>
    <ligand>
        <name>ATP</name>
        <dbReference type="ChEBI" id="CHEBI:30616"/>
    </ligand>
</feature>
<dbReference type="InterPro" id="IPR000719">
    <property type="entry name" value="Prot_kinase_dom"/>
</dbReference>
<keyword evidence="5" id="KW-1003">Cell membrane</keyword>
<comment type="catalytic activity">
    <reaction evidence="20">
        <text>L-seryl-[protein] + ATP = O-phospho-L-seryl-[protein] + ADP + H(+)</text>
        <dbReference type="Rhea" id="RHEA:17989"/>
        <dbReference type="Rhea" id="RHEA-COMP:9863"/>
        <dbReference type="Rhea" id="RHEA-COMP:11604"/>
        <dbReference type="ChEBI" id="CHEBI:15378"/>
        <dbReference type="ChEBI" id="CHEBI:29999"/>
        <dbReference type="ChEBI" id="CHEBI:30616"/>
        <dbReference type="ChEBI" id="CHEBI:83421"/>
        <dbReference type="ChEBI" id="CHEBI:456216"/>
        <dbReference type="EC" id="2.7.11.1"/>
    </reaction>
</comment>
<evidence type="ECO:0000256" key="11">
    <source>
        <dbReference type="ARBA" id="ARBA00022737"/>
    </source>
</evidence>
<dbReference type="PROSITE" id="PS00107">
    <property type="entry name" value="PROTEIN_KINASE_ATP"/>
    <property type="match status" value="1"/>
</dbReference>
<dbReference type="GO" id="GO:0004674">
    <property type="term" value="F:protein serine/threonine kinase activity"/>
    <property type="evidence" value="ECO:0007669"/>
    <property type="project" value="UniProtKB-KW"/>
</dbReference>
<dbReference type="PANTHER" id="PTHR27000">
    <property type="entry name" value="LEUCINE-RICH REPEAT RECEPTOR-LIKE PROTEIN KINASE FAMILY PROTEIN-RELATED"/>
    <property type="match status" value="1"/>
</dbReference>
<dbReference type="SUPFAM" id="SSF52058">
    <property type="entry name" value="L domain-like"/>
    <property type="match status" value="2"/>
</dbReference>
<proteinExistence type="inferred from homology"/>
<dbReference type="InterPro" id="IPR001611">
    <property type="entry name" value="Leu-rich_rpt"/>
</dbReference>
<evidence type="ECO:0000256" key="22">
    <source>
        <dbReference type="SAM" id="Phobius"/>
    </source>
</evidence>
<dbReference type="GeneID" id="111023735"/>
<keyword evidence="13" id="KW-0418">Kinase</keyword>
<dbReference type="RefSeq" id="XP_022156901.1">
    <property type="nucleotide sequence ID" value="XM_022301209.1"/>
</dbReference>
<dbReference type="Proteomes" id="UP000504603">
    <property type="component" value="Unplaced"/>
</dbReference>
<dbReference type="FunFam" id="3.30.200.20:FF:000432">
    <property type="entry name" value="LRR receptor-like serine/threonine-protein kinase EFR"/>
    <property type="match status" value="1"/>
</dbReference>
<dbReference type="FunFam" id="3.80.10.10:FF:000288">
    <property type="entry name" value="LRR receptor-like serine/threonine-protein kinase EFR"/>
    <property type="match status" value="1"/>
</dbReference>
<dbReference type="Gene3D" id="3.80.10.10">
    <property type="entry name" value="Ribonuclease Inhibitor"/>
    <property type="match status" value="2"/>
</dbReference>
<keyword evidence="18" id="KW-0325">Glycoprotein</keyword>
<dbReference type="FunFam" id="3.80.10.10:FF:000041">
    <property type="entry name" value="LRR receptor-like serine/threonine-protein kinase ERECTA"/>
    <property type="match status" value="1"/>
</dbReference>
<evidence type="ECO:0000256" key="7">
    <source>
        <dbReference type="ARBA" id="ARBA00022614"/>
    </source>
</evidence>
<evidence type="ECO:0000256" key="16">
    <source>
        <dbReference type="ARBA" id="ARBA00023136"/>
    </source>
</evidence>
<dbReference type="FunFam" id="1.10.510.10:FF:001023">
    <property type="entry name" value="Os07g0541700 protein"/>
    <property type="match status" value="1"/>
</dbReference>
<keyword evidence="16 22" id="KW-0472">Membrane</keyword>
<dbReference type="Gene3D" id="1.10.510.10">
    <property type="entry name" value="Transferase(Phosphotransferase) domain 1"/>
    <property type="match status" value="1"/>
</dbReference>
<evidence type="ECO:0000256" key="5">
    <source>
        <dbReference type="ARBA" id="ARBA00022475"/>
    </source>
</evidence>
<evidence type="ECO:0000256" key="2">
    <source>
        <dbReference type="ARBA" id="ARBA00008684"/>
    </source>
</evidence>
<evidence type="ECO:0000256" key="14">
    <source>
        <dbReference type="ARBA" id="ARBA00022840"/>
    </source>
</evidence>
<dbReference type="InterPro" id="IPR013210">
    <property type="entry name" value="LRR_N_plant-typ"/>
</dbReference>
<comment type="similarity">
    <text evidence="3">Belongs to the RLP family.</text>
</comment>
<keyword evidence="15 22" id="KW-1133">Transmembrane helix</keyword>
<dbReference type="FunFam" id="3.80.10.10:FF:000275">
    <property type="entry name" value="Leucine-rich repeat receptor-like protein kinase"/>
    <property type="match status" value="1"/>
</dbReference>
<evidence type="ECO:0000256" key="9">
    <source>
        <dbReference type="ARBA" id="ARBA00022692"/>
    </source>
</evidence>
<reference evidence="26" key="1">
    <citation type="submission" date="2025-08" db="UniProtKB">
        <authorList>
            <consortium name="RefSeq"/>
        </authorList>
    </citation>
    <scope>IDENTIFICATION</scope>
    <source>
        <strain evidence="26">OHB3-1</strain>
    </source>
</reference>
<evidence type="ECO:0000256" key="1">
    <source>
        <dbReference type="ARBA" id="ARBA00004251"/>
    </source>
</evidence>
<comment type="similarity">
    <text evidence="2">Belongs to the protein kinase superfamily. Ser/Thr protein kinase family.</text>
</comment>
<evidence type="ECO:0000259" key="24">
    <source>
        <dbReference type="PROSITE" id="PS50011"/>
    </source>
</evidence>
<comment type="catalytic activity">
    <reaction evidence="19">
        <text>L-threonyl-[protein] + ATP = O-phospho-L-threonyl-[protein] + ADP + H(+)</text>
        <dbReference type="Rhea" id="RHEA:46608"/>
        <dbReference type="Rhea" id="RHEA-COMP:11060"/>
        <dbReference type="Rhea" id="RHEA-COMP:11605"/>
        <dbReference type="ChEBI" id="CHEBI:15378"/>
        <dbReference type="ChEBI" id="CHEBI:30013"/>
        <dbReference type="ChEBI" id="CHEBI:30616"/>
        <dbReference type="ChEBI" id="CHEBI:61977"/>
        <dbReference type="ChEBI" id="CHEBI:456216"/>
        <dbReference type="EC" id="2.7.11.1"/>
    </reaction>
</comment>
<accession>A0A6J1DWD0</accession>
<name>A0A6J1DWD0_MOMCH</name>
<evidence type="ECO:0000256" key="19">
    <source>
        <dbReference type="ARBA" id="ARBA00047899"/>
    </source>
</evidence>
<dbReference type="AlphaFoldDB" id="A0A6J1DWD0"/>
<dbReference type="InterPro" id="IPR011009">
    <property type="entry name" value="Kinase-like_dom_sf"/>
</dbReference>
<evidence type="ECO:0000256" key="8">
    <source>
        <dbReference type="ARBA" id="ARBA00022679"/>
    </source>
</evidence>
<feature type="domain" description="Protein kinase" evidence="24">
    <location>
        <begin position="699"/>
        <end position="906"/>
    </location>
</feature>
<evidence type="ECO:0000256" key="23">
    <source>
        <dbReference type="SAM" id="SignalP"/>
    </source>
</evidence>
<keyword evidence="11" id="KW-0677">Repeat</keyword>
<dbReference type="GO" id="GO:0005886">
    <property type="term" value="C:plasma membrane"/>
    <property type="evidence" value="ECO:0007669"/>
    <property type="project" value="UniProtKB-SubCell"/>
</dbReference>
<dbReference type="InterPro" id="IPR003591">
    <property type="entry name" value="Leu-rich_rpt_typical-subtyp"/>
</dbReference>
<dbReference type="Pfam" id="PF13855">
    <property type="entry name" value="LRR_8"/>
    <property type="match status" value="1"/>
</dbReference>
<keyword evidence="10 23" id="KW-0732">Signal</keyword>
<evidence type="ECO:0000256" key="6">
    <source>
        <dbReference type="ARBA" id="ARBA00022527"/>
    </source>
</evidence>
<keyword evidence="25" id="KW-1185">Reference proteome</keyword>
<dbReference type="InterPro" id="IPR017441">
    <property type="entry name" value="Protein_kinase_ATP_BS"/>
</dbReference>
<dbReference type="KEGG" id="mcha:111023735"/>
<keyword evidence="6" id="KW-0723">Serine/threonine-protein kinase</keyword>
<evidence type="ECO:0000256" key="20">
    <source>
        <dbReference type="ARBA" id="ARBA00048679"/>
    </source>
</evidence>
<dbReference type="SMART" id="SM00369">
    <property type="entry name" value="LRR_TYP"/>
    <property type="match status" value="8"/>
</dbReference>
<evidence type="ECO:0000256" key="4">
    <source>
        <dbReference type="ARBA" id="ARBA00012513"/>
    </source>
</evidence>
<evidence type="ECO:0000256" key="13">
    <source>
        <dbReference type="ARBA" id="ARBA00022777"/>
    </source>
</evidence>
<evidence type="ECO:0000256" key="12">
    <source>
        <dbReference type="ARBA" id="ARBA00022741"/>
    </source>
</evidence>
<evidence type="ECO:0000256" key="18">
    <source>
        <dbReference type="ARBA" id="ARBA00023180"/>
    </source>
</evidence>
<feature type="transmembrane region" description="Helical" evidence="22">
    <location>
        <begin position="645"/>
        <end position="668"/>
    </location>
</feature>
<protein>
    <recommendedName>
        <fullName evidence="4">non-specific serine/threonine protein kinase</fullName>
        <ecNumber evidence="4">2.7.11.1</ecNumber>
    </recommendedName>
</protein>
<gene>
    <name evidence="26" type="primary">LOC111023735</name>
</gene>
<dbReference type="GO" id="GO:0005524">
    <property type="term" value="F:ATP binding"/>
    <property type="evidence" value="ECO:0007669"/>
    <property type="project" value="UniProtKB-UniRule"/>
</dbReference>
<evidence type="ECO:0000256" key="10">
    <source>
        <dbReference type="ARBA" id="ARBA00022729"/>
    </source>
</evidence>
<dbReference type="SUPFAM" id="SSF56112">
    <property type="entry name" value="Protein kinase-like (PK-like)"/>
    <property type="match status" value="1"/>
</dbReference>
<evidence type="ECO:0000256" key="15">
    <source>
        <dbReference type="ARBA" id="ARBA00022989"/>
    </source>
</evidence>
<dbReference type="PROSITE" id="PS50011">
    <property type="entry name" value="PROTEIN_KINASE_DOM"/>
    <property type="match status" value="1"/>
</dbReference>
<dbReference type="OrthoDB" id="676979at2759"/>
<feature type="chain" id="PRO_5027093001" description="non-specific serine/threonine protein kinase" evidence="23">
    <location>
        <begin position="27"/>
        <end position="906"/>
    </location>
</feature>
<dbReference type="Pfam" id="PF08263">
    <property type="entry name" value="LRRNT_2"/>
    <property type="match status" value="1"/>
</dbReference>
<dbReference type="Gene3D" id="3.30.200.20">
    <property type="entry name" value="Phosphorylase Kinase, domain 1"/>
    <property type="match status" value="1"/>
</dbReference>
<dbReference type="Pfam" id="PF00069">
    <property type="entry name" value="Pkinase"/>
    <property type="match status" value="1"/>
</dbReference>
<keyword evidence="7" id="KW-0433">Leucine-rich repeat</keyword>
<evidence type="ECO:0000256" key="17">
    <source>
        <dbReference type="ARBA" id="ARBA00023170"/>
    </source>
</evidence>
<keyword evidence="12 21" id="KW-0547">Nucleotide-binding</keyword>
<dbReference type="Pfam" id="PF00560">
    <property type="entry name" value="LRR_1"/>
    <property type="match status" value="7"/>
</dbReference>